<evidence type="ECO:0000313" key="3">
    <source>
        <dbReference type="Proteomes" id="UP000287171"/>
    </source>
</evidence>
<feature type="transmembrane region" description="Helical" evidence="1">
    <location>
        <begin position="99"/>
        <end position="116"/>
    </location>
</feature>
<organism evidence="2 3">
    <name type="scientific">Dictyobacter alpinus</name>
    <dbReference type="NCBI Taxonomy" id="2014873"/>
    <lineage>
        <taxon>Bacteria</taxon>
        <taxon>Bacillati</taxon>
        <taxon>Chloroflexota</taxon>
        <taxon>Ktedonobacteria</taxon>
        <taxon>Ktedonobacterales</taxon>
        <taxon>Dictyobacteraceae</taxon>
        <taxon>Dictyobacter</taxon>
    </lineage>
</organism>
<feature type="transmembrane region" description="Helical" evidence="1">
    <location>
        <begin position="60"/>
        <end position="78"/>
    </location>
</feature>
<dbReference type="RefSeq" id="WP_126630116.1">
    <property type="nucleotide sequence ID" value="NZ_BIFT01000002.1"/>
</dbReference>
<feature type="transmembrane region" description="Helical" evidence="1">
    <location>
        <begin position="21"/>
        <end position="40"/>
    </location>
</feature>
<sequence length="227" mass="26008">MQQQRQQINSLIRSYTMLPGLVLATFGVLLILNGLINLYWTNWLYFIIEQRSPSLANTLALIGLLAPYGIYLLCIYAVRRYYNHHVGQVQASAPDQRMFGLEVAITIVLFLILMIMNTSYHLAISLPLLVLAAFFGVHWYILARQQYHYVLLALLTIALSITPLFSPTLYHWLFLKKAPDWYSNNISLIAGCLLLVAGFIDHILLMRRMARVRRAIQHTIQTTKAMG</sequence>
<gene>
    <name evidence="2" type="ORF">KDA_54240</name>
</gene>
<accession>A0A402BF79</accession>
<keyword evidence="1" id="KW-1133">Transmembrane helix</keyword>
<dbReference type="AlphaFoldDB" id="A0A402BF79"/>
<comment type="caution">
    <text evidence="2">The sequence shown here is derived from an EMBL/GenBank/DDBJ whole genome shotgun (WGS) entry which is preliminary data.</text>
</comment>
<keyword evidence="1" id="KW-0812">Transmembrane</keyword>
<evidence type="ECO:0000313" key="2">
    <source>
        <dbReference type="EMBL" id="GCE29940.1"/>
    </source>
</evidence>
<proteinExistence type="predicted"/>
<reference evidence="3" key="1">
    <citation type="submission" date="2018-12" db="EMBL/GenBank/DDBJ databases">
        <title>Tengunoibacter tsumagoiensis gen. nov., sp. nov., Dictyobacter kobayashii sp. nov., D. alpinus sp. nov., and D. joshuensis sp. nov. and description of Dictyobacteraceae fam. nov. within the order Ktedonobacterales isolated from Tengu-no-mugimeshi.</title>
        <authorList>
            <person name="Wang C.M."/>
            <person name="Zheng Y."/>
            <person name="Sakai Y."/>
            <person name="Toyoda A."/>
            <person name="Minakuchi Y."/>
            <person name="Abe K."/>
            <person name="Yokota A."/>
            <person name="Yabe S."/>
        </authorList>
    </citation>
    <scope>NUCLEOTIDE SEQUENCE [LARGE SCALE GENOMIC DNA]</scope>
    <source>
        <strain evidence="3">Uno16</strain>
    </source>
</reference>
<dbReference type="Proteomes" id="UP000287171">
    <property type="component" value="Unassembled WGS sequence"/>
</dbReference>
<keyword evidence="3" id="KW-1185">Reference proteome</keyword>
<name>A0A402BF79_9CHLR</name>
<evidence type="ECO:0000256" key="1">
    <source>
        <dbReference type="SAM" id="Phobius"/>
    </source>
</evidence>
<feature type="transmembrane region" description="Helical" evidence="1">
    <location>
        <begin position="149"/>
        <end position="174"/>
    </location>
</feature>
<feature type="transmembrane region" description="Helical" evidence="1">
    <location>
        <begin position="186"/>
        <end position="205"/>
    </location>
</feature>
<keyword evidence="1" id="KW-0472">Membrane</keyword>
<dbReference type="EMBL" id="BIFT01000002">
    <property type="protein sequence ID" value="GCE29940.1"/>
    <property type="molecule type" value="Genomic_DNA"/>
</dbReference>
<protein>
    <submittedName>
        <fullName evidence="2">Uncharacterized protein</fullName>
    </submittedName>
</protein>
<feature type="transmembrane region" description="Helical" evidence="1">
    <location>
        <begin position="122"/>
        <end position="142"/>
    </location>
</feature>